<feature type="region of interest" description="Disordered" evidence="10">
    <location>
        <begin position="144"/>
        <end position="186"/>
    </location>
</feature>
<dbReference type="InterPro" id="IPR050628">
    <property type="entry name" value="SNF2_RAD54_helicase_TF"/>
</dbReference>
<feature type="compositionally biased region" description="Polar residues" evidence="10">
    <location>
        <begin position="258"/>
        <end position="276"/>
    </location>
</feature>
<feature type="compositionally biased region" description="Polar residues" evidence="10">
    <location>
        <begin position="1"/>
        <end position="10"/>
    </location>
</feature>
<feature type="domain" description="Helicase C-terminal" evidence="13">
    <location>
        <begin position="1257"/>
        <end position="1415"/>
    </location>
</feature>
<dbReference type="GO" id="GO:0005524">
    <property type="term" value="F:ATP binding"/>
    <property type="evidence" value="ECO:0007669"/>
    <property type="project" value="UniProtKB-KW"/>
</dbReference>
<feature type="region of interest" description="Disordered" evidence="10">
    <location>
        <begin position="1444"/>
        <end position="1538"/>
    </location>
</feature>
<dbReference type="Pfam" id="PF00176">
    <property type="entry name" value="SNF2-rel_dom"/>
    <property type="match status" value="1"/>
</dbReference>
<dbReference type="InterPro" id="IPR013083">
    <property type="entry name" value="Znf_RING/FYVE/PHD"/>
</dbReference>
<feature type="compositionally biased region" description="Basic and acidic residues" evidence="10">
    <location>
        <begin position="530"/>
        <end position="543"/>
    </location>
</feature>
<comment type="similarity">
    <text evidence="1">Belongs to the SNF2/RAD54 helicase family.</text>
</comment>
<evidence type="ECO:0000256" key="6">
    <source>
        <dbReference type="ARBA" id="ARBA00022806"/>
    </source>
</evidence>
<dbReference type="Pfam" id="PF00271">
    <property type="entry name" value="Helicase_C"/>
    <property type="match status" value="1"/>
</dbReference>
<dbReference type="PROSITE" id="PS51192">
    <property type="entry name" value="HELICASE_ATP_BIND_1"/>
    <property type="match status" value="1"/>
</dbReference>
<keyword evidence="6" id="KW-0347">Helicase</keyword>
<dbReference type="Proteomes" id="UP000177625">
    <property type="component" value="Unassembled WGS sequence"/>
</dbReference>
<keyword evidence="15" id="KW-1185">Reference proteome</keyword>
<feature type="region of interest" description="Disordered" evidence="10">
    <location>
        <begin position="417"/>
        <end position="479"/>
    </location>
</feature>
<dbReference type="InterPro" id="IPR049730">
    <property type="entry name" value="SNF2/RAD54-like_C"/>
</dbReference>
<dbReference type="SUPFAM" id="SSF57850">
    <property type="entry name" value="RING/U-box"/>
    <property type="match status" value="1"/>
</dbReference>
<keyword evidence="3" id="KW-0547">Nucleotide-binding</keyword>
<evidence type="ECO:0000259" key="12">
    <source>
        <dbReference type="PROSITE" id="PS51192"/>
    </source>
</evidence>
<feature type="compositionally biased region" description="Basic and acidic residues" evidence="10">
    <location>
        <begin position="440"/>
        <end position="470"/>
    </location>
</feature>
<keyword evidence="5" id="KW-0378">Hydrolase</keyword>
<evidence type="ECO:0000256" key="1">
    <source>
        <dbReference type="ARBA" id="ARBA00007025"/>
    </source>
</evidence>
<feature type="domain" description="Helicase ATP-binding" evidence="12">
    <location>
        <begin position="719"/>
        <end position="912"/>
    </location>
</feature>
<dbReference type="Gene3D" id="3.40.50.300">
    <property type="entry name" value="P-loop containing nucleotide triphosphate hydrolases"/>
    <property type="match status" value="1"/>
</dbReference>
<evidence type="ECO:0000256" key="8">
    <source>
        <dbReference type="ARBA" id="ARBA00022840"/>
    </source>
</evidence>
<evidence type="ECO:0000256" key="10">
    <source>
        <dbReference type="SAM" id="MobiDB-lite"/>
    </source>
</evidence>
<dbReference type="InterPro" id="IPR017907">
    <property type="entry name" value="Znf_RING_CS"/>
</dbReference>
<feature type="region of interest" description="Disordered" evidence="10">
    <location>
        <begin position="228"/>
        <end position="295"/>
    </location>
</feature>
<accession>A0A1E1M0L5</accession>
<dbReference type="InterPro" id="IPR038718">
    <property type="entry name" value="SNF2-like_sf"/>
</dbReference>
<dbReference type="SMART" id="SM00490">
    <property type="entry name" value="HELICc"/>
    <property type="match status" value="1"/>
</dbReference>
<keyword evidence="2" id="KW-0479">Metal-binding</keyword>
<dbReference type="PANTHER" id="PTHR45626:SF17">
    <property type="entry name" value="HELICASE-LIKE TRANSCRIPTION FACTOR"/>
    <property type="match status" value="1"/>
</dbReference>
<evidence type="ECO:0000256" key="3">
    <source>
        <dbReference type="ARBA" id="ARBA00022741"/>
    </source>
</evidence>
<feature type="compositionally biased region" description="Basic and acidic residues" evidence="10">
    <location>
        <begin position="84"/>
        <end position="97"/>
    </location>
</feature>
<evidence type="ECO:0000256" key="9">
    <source>
        <dbReference type="PROSITE-ProRule" id="PRU00175"/>
    </source>
</evidence>
<feature type="region of interest" description="Disordered" evidence="10">
    <location>
        <begin position="1171"/>
        <end position="1228"/>
    </location>
</feature>
<dbReference type="GO" id="GO:0008094">
    <property type="term" value="F:ATP-dependent activity, acting on DNA"/>
    <property type="evidence" value="ECO:0007669"/>
    <property type="project" value="TreeGrafter"/>
</dbReference>
<dbReference type="PROSITE" id="PS00518">
    <property type="entry name" value="ZF_RING_1"/>
    <property type="match status" value="1"/>
</dbReference>
<feature type="region of interest" description="Disordered" evidence="10">
    <location>
        <begin position="1"/>
        <end position="116"/>
    </location>
</feature>
<dbReference type="PROSITE" id="PS51194">
    <property type="entry name" value="HELICASE_CTER"/>
    <property type="match status" value="1"/>
</dbReference>
<feature type="region of interest" description="Disordered" evidence="10">
    <location>
        <begin position="495"/>
        <end position="586"/>
    </location>
</feature>
<feature type="compositionally biased region" description="Acidic residues" evidence="10">
    <location>
        <begin position="423"/>
        <end position="433"/>
    </location>
</feature>
<dbReference type="Gene3D" id="3.30.40.10">
    <property type="entry name" value="Zinc/RING finger domain, C3HC4 (zinc finger)"/>
    <property type="match status" value="1"/>
</dbReference>
<evidence type="ECO:0000259" key="11">
    <source>
        <dbReference type="PROSITE" id="PS50089"/>
    </source>
</evidence>
<feature type="compositionally biased region" description="Basic residues" evidence="10">
    <location>
        <begin position="1181"/>
        <end position="1194"/>
    </location>
</feature>
<dbReference type="InterPro" id="IPR027417">
    <property type="entry name" value="P-loop_NTPase"/>
</dbReference>
<dbReference type="InterPro" id="IPR014001">
    <property type="entry name" value="Helicase_ATP-bd"/>
</dbReference>
<dbReference type="SUPFAM" id="SSF52540">
    <property type="entry name" value="P-loop containing nucleoside triphosphate hydrolases"/>
    <property type="match status" value="2"/>
</dbReference>
<feature type="compositionally biased region" description="Low complexity" evidence="10">
    <location>
        <begin position="277"/>
        <end position="288"/>
    </location>
</feature>
<dbReference type="SMART" id="SM00487">
    <property type="entry name" value="DEXDc"/>
    <property type="match status" value="1"/>
</dbReference>
<sequence>MALDFENTSGDFMDEDPYQVHDPESEPEPDTELPQDQPIPLIERTAYVLDPSKDQAIKTPQSTSPSNIKDEAKSSKVSSAKYTPEVERGVPSDEFRTPEGSPTGSAQLPATASPDRRLVYSSASSLKAVLAPAPPIVFGALLRPPPEPSSSSYMNGKPVNEPIHRIQGNGGPVTQSSTPTATQPDRMILDDEDDCIIIEPSQASLANQEKWKSASPRVLEDEVVFVKEEKRAPPPLSAVPASTGVLEKMMERRRVGPRSSNPSVRGSGSPRSNLTLPSVPSARASVPPRSKKPDLTAARMLSAQSAMLSRNRFIPYDNGEGSSRGHMRGTPARNFNHYENDAFGPAEQQDSVMRGTPQEDTAWMDEEEEEEGADSVYDGWINTRNQLLRKQRNNTITPDESLRLFKLKQNIETRDRLRTTATQEEEQELDQDPDSLFLAESREQTISRRQVERQRRLSEDRELESLDKAAKAANGNWDGEYDEHEAMARMFAEADVPNPRDQPEDLGFTKAGKPRKRRAKNAKTASEYVSRQEEQRREKERAKAQKNKTNGRKVKSPVAVKGKGKAKDLGKSKRGKTKSKGEGKEVFTHGQSLLASGNFRRFEKNQDTAAMMILEDLMSNDPINDRLQNPIFNRSAENEIIGSQTKATQFQLLFANIPEPEDEIERGAVRNDKAKLRDASKSFGYAKCKAVNGKWLIKGMKSTLYHHQLLGAQWMVKRELSSQPPHGGILADSMGLGKTVQTLACMVGNAPGDEDRKRRVKATLIIGPATICSQWIDEIATHVDPKVFPKIILYKTSFNLSPGVLEDADIVVASYHTVCSQFPFPNKEGKLEIARDGYQSWRKKAVANMGVLHRVNWYRVVLDEAQSIKNNTSRTSLACQNLVSVYRWCLSGTPLLNRLEELFPYLRFLKANYSMDWSMFQKYFCDPNHSDSNNRIATLLSYTMMRRTMKTSILNRPIITLPEPLAKVMDVQFSAEETIIYRITENRFRKNLNTFFQQGDASRNYGVFMVQLLRLRQCTSHPFMLERTIKESWTTEDVQELEKLLNKFQTNGKPFYEQCKLWVETNEAHREAARDRGEVVQDEEMLPFGRSSFGHTFDMDHALRTLNETDLYERVTCSLCADIPTDAHKTDCGHIFCKDCIHTFAAQLVAQGDDYMTCPQCNRVFNQVSRMSRPDAEPIRTSRRSKSRSKKGKGTGKERQRDQDDDDDSDGEANENMKLSKGKDLMGFEPKTADSSWVTKSDIDPDFPLTPSTKTAALKALLLKGFAEAPLDKVVIYVQFRTLARIIGRLCNAEGWGFLYLTGDASLDHRVKAIRRFRDDPHAMILVAGLKCGGLGLNFPFANRCISLDLWWNHAVEQQAFGRIFRIGQKKKTFMTRIVVRNTVDMRMLAMQVHKMQNIEKAIPQAGDLKERQNLTLNQLANLFGFLISDGDGQIVSVEADYRDAEEGDGGGLGGDAGGGEDGDGEGRRGRGGDRKRTNTGVRAWEDVTMEGYSNGMEENVQEGNESGGRGQNRGHENAEQGYGNNVFEQAVEEDEDI</sequence>
<reference evidence="15" key="1">
    <citation type="submission" date="2016-03" db="EMBL/GenBank/DDBJ databases">
        <authorList>
            <person name="Guldener U."/>
        </authorList>
    </citation>
    <scope>NUCLEOTIDE SEQUENCE [LARGE SCALE GENOMIC DNA]</scope>
</reference>
<name>A0A1E1M0L5_RHYSE</name>
<evidence type="ECO:0000256" key="7">
    <source>
        <dbReference type="ARBA" id="ARBA00022833"/>
    </source>
</evidence>
<dbReference type="GO" id="GO:0005634">
    <property type="term" value="C:nucleus"/>
    <property type="evidence" value="ECO:0007669"/>
    <property type="project" value="TreeGrafter"/>
</dbReference>
<dbReference type="GO" id="GO:0008270">
    <property type="term" value="F:zinc ion binding"/>
    <property type="evidence" value="ECO:0007669"/>
    <property type="project" value="UniProtKB-KW"/>
</dbReference>
<dbReference type="InterPro" id="IPR001841">
    <property type="entry name" value="Znf_RING"/>
</dbReference>
<dbReference type="PROSITE" id="PS50089">
    <property type="entry name" value="ZF_RING_2"/>
    <property type="match status" value="1"/>
</dbReference>
<dbReference type="EMBL" id="FJVC01000071">
    <property type="protein sequence ID" value="CZT42075.1"/>
    <property type="molecule type" value="Genomic_DNA"/>
</dbReference>
<feature type="compositionally biased region" description="Polar residues" evidence="10">
    <location>
        <begin position="58"/>
        <end position="67"/>
    </location>
</feature>
<feature type="compositionally biased region" description="Basic and acidic residues" evidence="10">
    <location>
        <begin position="1465"/>
        <end position="1477"/>
    </location>
</feature>
<dbReference type="InterPro" id="IPR000330">
    <property type="entry name" value="SNF2_N"/>
</dbReference>
<evidence type="ECO:0000259" key="13">
    <source>
        <dbReference type="PROSITE" id="PS51194"/>
    </source>
</evidence>
<dbReference type="GO" id="GO:0016787">
    <property type="term" value="F:hydrolase activity"/>
    <property type="evidence" value="ECO:0007669"/>
    <property type="project" value="UniProtKB-KW"/>
</dbReference>
<feature type="compositionally biased region" description="Polar residues" evidence="10">
    <location>
        <begin position="100"/>
        <end position="110"/>
    </location>
</feature>
<dbReference type="GO" id="GO:0004386">
    <property type="term" value="F:helicase activity"/>
    <property type="evidence" value="ECO:0007669"/>
    <property type="project" value="UniProtKB-KW"/>
</dbReference>
<dbReference type="Gene3D" id="3.40.50.10810">
    <property type="entry name" value="Tandem AAA-ATPase domain"/>
    <property type="match status" value="1"/>
</dbReference>
<feature type="compositionally biased region" description="Basic residues" evidence="10">
    <location>
        <begin position="544"/>
        <end position="555"/>
    </location>
</feature>
<keyword evidence="7" id="KW-0862">Zinc</keyword>
<evidence type="ECO:0000313" key="14">
    <source>
        <dbReference type="EMBL" id="CZT42075.1"/>
    </source>
</evidence>
<dbReference type="CDD" id="cd18008">
    <property type="entry name" value="DEXDc_SHPRH-like"/>
    <property type="match status" value="1"/>
</dbReference>
<evidence type="ECO:0000256" key="5">
    <source>
        <dbReference type="ARBA" id="ARBA00022801"/>
    </source>
</evidence>
<dbReference type="SMART" id="SM00184">
    <property type="entry name" value="RING"/>
    <property type="match status" value="1"/>
</dbReference>
<dbReference type="GO" id="GO:0006281">
    <property type="term" value="P:DNA repair"/>
    <property type="evidence" value="ECO:0007669"/>
    <property type="project" value="TreeGrafter"/>
</dbReference>
<gene>
    <name evidence="14" type="ORF">RSE6_01912</name>
</gene>
<proteinExistence type="inferred from homology"/>
<dbReference type="CDD" id="cd18793">
    <property type="entry name" value="SF2_C_SNF"/>
    <property type="match status" value="1"/>
</dbReference>
<protein>
    <submittedName>
        <fullName evidence="14">Related to protein RIS1</fullName>
    </submittedName>
</protein>
<keyword evidence="8" id="KW-0067">ATP-binding</keyword>
<evidence type="ECO:0000313" key="15">
    <source>
        <dbReference type="Proteomes" id="UP000177625"/>
    </source>
</evidence>
<feature type="compositionally biased region" description="Polar residues" evidence="10">
    <location>
        <begin position="172"/>
        <end position="183"/>
    </location>
</feature>
<dbReference type="PANTHER" id="PTHR45626">
    <property type="entry name" value="TRANSCRIPTION TERMINATION FACTOR 2-RELATED"/>
    <property type="match status" value="1"/>
</dbReference>
<dbReference type="InterPro" id="IPR001650">
    <property type="entry name" value="Helicase_C-like"/>
</dbReference>
<evidence type="ECO:0000256" key="4">
    <source>
        <dbReference type="ARBA" id="ARBA00022771"/>
    </source>
</evidence>
<organism evidence="14 15">
    <name type="scientific">Rhynchosporium secalis</name>
    <name type="common">Barley scald fungus</name>
    <dbReference type="NCBI Taxonomy" id="38038"/>
    <lineage>
        <taxon>Eukaryota</taxon>
        <taxon>Fungi</taxon>
        <taxon>Dikarya</taxon>
        <taxon>Ascomycota</taxon>
        <taxon>Pezizomycotina</taxon>
        <taxon>Leotiomycetes</taxon>
        <taxon>Helotiales</taxon>
        <taxon>Ploettnerulaceae</taxon>
        <taxon>Rhynchosporium</taxon>
    </lineage>
</organism>
<feature type="compositionally biased region" description="Basic residues" evidence="10">
    <location>
        <begin position="512"/>
        <end position="521"/>
    </location>
</feature>
<dbReference type="Pfam" id="PF13445">
    <property type="entry name" value="zf-RING_UBOX"/>
    <property type="match status" value="1"/>
</dbReference>
<feature type="compositionally biased region" description="Acidic residues" evidence="10">
    <location>
        <begin position="1203"/>
        <end position="1213"/>
    </location>
</feature>
<evidence type="ECO:0000256" key="2">
    <source>
        <dbReference type="ARBA" id="ARBA00022723"/>
    </source>
</evidence>
<keyword evidence="4 9" id="KW-0863">Zinc-finger</keyword>
<dbReference type="InterPro" id="IPR027370">
    <property type="entry name" value="Znf-RING_euk"/>
</dbReference>
<feature type="domain" description="RING-type" evidence="11">
    <location>
        <begin position="1117"/>
        <end position="1162"/>
    </location>
</feature>